<dbReference type="AlphaFoldDB" id="A0A0B2Q141"/>
<dbReference type="PANTHER" id="PTHR11439">
    <property type="entry name" value="GAG-POL-RELATED RETROTRANSPOSON"/>
    <property type="match status" value="1"/>
</dbReference>
<proteinExistence type="predicted"/>
<dbReference type="InterPro" id="IPR043502">
    <property type="entry name" value="DNA/RNA_pol_sf"/>
</dbReference>
<protein>
    <submittedName>
        <fullName evidence="1">Putative mitochondrial protein</fullName>
    </submittedName>
</protein>
<dbReference type="CDD" id="cd09272">
    <property type="entry name" value="RNase_HI_RT_Ty1"/>
    <property type="match status" value="1"/>
</dbReference>
<feature type="non-terminal residue" evidence="1">
    <location>
        <position position="122"/>
    </location>
</feature>
<dbReference type="PANTHER" id="PTHR11439:SF511">
    <property type="match status" value="1"/>
</dbReference>
<dbReference type="SUPFAM" id="SSF56672">
    <property type="entry name" value="DNA/RNA polymerases"/>
    <property type="match status" value="1"/>
</dbReference>
<feature type="non-terminal residue" evidence="1">
    <location>
        <position position="1"/>
    </location>
</feature>
<organism evidence="1">
    <name type="scientific">Glycine soja</name>
    <name type="common">Wild soybean</name>
    <dbReference type="NCBI Taxonomy" id="3848"/>
    <lineage>
        <taxon>Eukaryota</taxon>
        <taxon>Viridiplantae</taxon>
        <taxon>Streptophyta</taxon>
        <taxon>Embryophyta</taxon>
        <taxon>Tracheophyta</taxon>
        <taxon>Spermatophyta</taxon>
        <taxon>Magnoliopsida</taxon>
        <taxon>eudicotyledons</taxon>
        <taxon>Gunneridae</taxon>
        <taxon>Pentapetalae</taxon>
        <taxon>rosids</taxon>
        <taxon>fabids</taxon>
        <taxon>Fabales</taxon>
        <taxon>Fabaceae</taxon>
        <taxon>Papilionoideae</taxon>
        <taxon>50 kb inversion clade</taxon>
        <taxon>NPAAA clade</taxon>
        <taxon>indigoferoid/millettioid clade</taxon>
        <taxon>Phaseoleae</taxon>
        <taxon>Glycine</taxon>
        <taxon>Glycine subgen. Soja</taxon>
    </lineage>
</organism>
<dbReference type="Proteomes" id="UP000053555">
    <property type="component" value="Unassembled WGS sequence"/>
</dbReference>
<gene>
    <name evidence="1" type="ORF">glysoja_044348</name>
</gene>
<reference evidence="1" key="1">
    <citation type="submission" date="2014-07" db="EMBL/GenBank/DDBJ databases">
        <title>Identification of a novel salt tolerance gene in wild soybean by whole-genome sequencing.</title>
        <authorList>
            <person name="Lam H.-M."/>
            <person name="Qi X."/>
            <person name="Li M.-W."/>
            <person name="Liu X."/>
            <person name="Xie M."/>
            <person name="Ni M."/>
            <person name="Xu X."/>
        </authorList>
    </citation>
    <scope>NUCLEOTIDE SEQUENCE [LARGE SCALE GENOMIC DNA]</scope>
    <source>
        <tissue evidence="1">Root</tissue>
    </source>
</reference>
<evidence type="ECO:0000313" key="1">
    <source>
        <dbReference type="EMBL" id="KHN15286.1"/>
    </source>
</evidence>
<name>A0A0B2Q141_GLYSO</name>
<accession>A0A0B2Q141</accession>
<dbReference type="EMBL" id="KN661151">
    <property type="protein sequence ID" value="KHN15286.1"/>
    <property type="molecule type" value="Genomic_DNA"/>
</dbReference>
<sequence length="122" mass="13882">LLEDSGLLATKPSTTPFDCSLKLHDSDSPPYEDETTYRRLVGRLLYLTTTRPDIAFIVQQLSQFISQPLQSTVSRSSSEAEYRALASLTCELQWLQYLFKDLHISLDQPISVYCDNKSAIYL</sequence>